<dbReference type="PROSITE" id="PS51828">
    <property type="entry name" value="PTX_2"/>
    <property type="match status" value="1"/>
</dbReference>
<keyword evidence="1" id="KW-0677">Repeat</keyword>
<dbReference type="SUPFAM" id="SSF49854">
    <property type="entry name" value="Spermadhesin, CUB domain"/>
    <property type="match status" value="1"/>
</dbReference>
<evidence type="ECO:0000259" key="7">
    <source>
        <dbReference type="PROSITE" id="PS51828"/>
    </source>
</evidence>
<comment type="caution">
    <text evidence="3">Lacks conserved residue(s) required for the propagation of feature annotation.</text>
</comment>
<dbReference type="FunFam" id="2.60.120.290:FF:000019">
    <property type="entry name" value="Adhesion G-protein coupled receptor G6"/>
    <property type="match status" value="1"/>
</dbReference>
<evidence type="ECO:0000256" key="3">
    <source>
        <dbReference type="PROSITE-ProRule" id="PRU00059"/>
    </source>
</evidence>
<reference evidence="8" key="3">
    <citation type="submission" date="2025-09" db="UniProtKB">
        <authorList>
            <consortium name="Ensembl"/>
        </authorList>
    </citation>
    <scope>IDENTIFICATION</scope>
</reference>
<dbReference type="Proteomes" id="UP000016665">
    <property type="component" value="Chromosome 3"/>
</dbReference>
<keyword evidence="5" id="KW-0732">Signal</keyword>
<evidence type="ECO:0000256" key="5">
    <source>
        <dbReference type="SAM" id="SignalP"/>
    </source>
</evidence>
<feature type="compositionally biased region" description="Low complexity" evidence="4">
    <location>
        <begin position="578"/>
        <end position="588"/>
    </location>
</feature>
<feature type="domain" description="Pentraxin (PTX)" evidence="7">
    <location>
        <begin position="154"/>
        <end position="355"/>
    </location>
</feature>
<dbReference type="InterPro" id="IPR013320">
    <property type="entry name" value="ConA-like_dom_sf"/>
</dbReference>
<keyword evidence="9" id="KW-1185">Reference proteome</keyword>
<evidence type="ECO:0000256" key="4">
    <source>
        <dbReference type="SAM" id="MobiDB-lite"/>
    </source>
</evidence>
<accession>A0A803W608</accession>
<proteinExistence type="predicted"/>
<sequence>MMSHVSEMWCYHWKWKLQHCLCLFTTYIICMQQAAHGCYDCRTVLTDPSGVFTSPCFPSDYPNSQACRWIIRAPHGFIIQLTFIDFDIEEAPGCIYDSLTLDNGESPMNLCGITAKGLSYNSTGNEMIVSFKSDFSIQKKGFNASYVRIAVSLRNQKVIIPQVPDIDAVSVAESVSVPELRQLTLCFEATKGSSDDNDDWKVFSYTDALLRELFSFGKTTKGHFLSISGTQCILKNALPRNAEFFTGTFQQLCVVWDSSSGTIGVYAKNTYHIVDCPGIFNKVIPGNGRLVLGSNSNEVSSLNGDIYNFRLWNFTMNAQTLANLSCDVKGNIVDWENEFWSIPTSALKAENNLSCGSYLIPSSSIEPTSCANLGSLCQATVNATTPTPPTVTTNMPDTNRNDKPNNDLQEFRLPATVIFRMKRNSPEFSHSRPHWQQESKIEGIKTIGIISTPIIWPVKQRPLRFSKNPADDNPDRKNPYSLFLPTLSTPASSEDTRNKTLSAFTENINLDNTVMNQLPNENILNYSRSPFPATSGAADAVTELPGNAAVPLLLSRNPSAELARTLASRLHHSDSEPAFRSPASSSSSTAYEHRRETLWISPSSSDTNHFMHTSNVLEPVSWWNEPVFHHPITSDVQEDRHHLLSTLSVSPTDEKPPFHKSRLDLLDLAHEDFYPEIIEGNADRKTFSTLSGNSAFQFRSSMHIKEHHSGGITNLTSMEILHANPTKSMHDKQLINSVQGHSRELLTFSALLEEPGWTSSAFKHVVTTLPVYQQLLTDTYLKSDSIFISSSNYWSRYLQRSLHFPNPSETFRNAALENNLDAFHGSNENEESAFSILEPESMNQVADSWDSDYLYFPTKYVDISPSLRASFWTVSHHWKEASQVFSGEPSENFWLSFNKLLSSPTERLSYSLYAKSDSISEQTSAIRFLGHRAEEINFSSQGSTLETQIFSSFIPGISKRISESNVRSISQLQSTMNFANLTVTSNSEFYYDFPFPSLEPPYIQSSVWAQVSHFDQVLENSTDSLHMQIQTDIVDDQTDMTFLNNRHQPVSVFPTHSGAQPSCSRDSQAPFLIGTPGTQVTCIVKSLISSTRTHRTLQSRGVLENDAITNTFDKPASKVQKDAGIFLRNISSMSSDFLPVSLELRQFLHSDSKFRDSLPPTSYSTPPLPQSFQNHLDTISPSLLPQRDVEELNLPTTETPRNYLTVLGQNSIENQVDSPRYSLWAVEQEIIDNNKGKRDFAVLTSTNIPSLSEWNSEGQVYGSFSRSREAMSIITANVLDFENADDGHFANLSSVLESSRAAVTNDAVPSPSSDVSPSRVFIQHKETILTGTLTASAAAIHHSLMQIQTSLSSVTYHESSVSAHVYSLANLPSGTSQNSTSYPPLKQLFSSAAVLLPCLCDSFTELGCLCRPEFHYSMST</sequence>
<dbReference type="FunFam" id="2.60.120.200:FF:000050">
    <property type="entry name" value="Adhesion G protein-coupled receptor G6"/>
    <property type="match status" value="1"/>
</dbReference>
<feature type="signal peptide" evidence="5">
    <location>
        <begin position="1"/>
        <end position="37"/>
    </location>
</feature>
<organism evidence="8 9">
    <name type="scientific">Ficedula albicollis</name>
    <name type="common">Collared flycatcher</name>
    <name type="synonym">Muscicapa albicollis</name>
    <dbReference type="NCBI Taxonomy" id="59894"/>
    <lineage>
        <taxon>Eukaryota</taxon>
        <taxon>Metazoa</taxon>
        <taxon>Chordata</taxon>
        <taxon>Craniata</taxon>
        <taxon>Vertebrata</taxon>
        <taxon>Euteleostomi</taxon>
        <taxon>Archelosauria</taxon>
        <taxon>Archosauria</taxon>
        <taxon>Dinosauria</taxon>
        <taxon>Saurischia</taxon>
        <taxon>Theropoda</taxon>
        <taxon>Coelurosauria</taxon>
        <taxon>Aves</taxon>
        <taxon>Neognathae</taxon>
        <taxon>Neoaves</taxon>
        <taxon>Telluraves</taxon>
        <taxon>Australaves</taxon>
        <taxon>Passeriformes</taxon>
        <taxon>Muscicapidae</taxon>
        <taxon>Ficedula</taxon>
    </lineage>
</organism>
<evidence type="ECO:0000313" key="8">
    <source>
        <dbReference type="Ensembl" id="ENSFALP00000030414.1"/>
    </source>
</evidence>
<dbReference type="Gene3D" id="2.60.120.290">
    <property type="entry name" value="Spermadhesin, CUB domain"/>
    <property type="match status" value="1"/>
</dbReference>
<dbReference type="PANTHER" id="PTHR24251">
    <property type="entry name" value="OVOCHYMASE-RELATED"/>
    <property type="match status" value="1"/>
</dbReference>
<evidence type="ECO:0000313" key="9">
    <source>
        <dbReference type="Proteomes" id="UP000016665"/>
    </source>
</evidence>
<dbReference type="InterPro" id="IPR001759">
    <property type="entry name" value="PTX_dom"/>
</dbReference>
<dbReference type="CDD" id="cd00041">
    <property type="entry name" value="CUB"/>
    <property type="match status" value="1"/>
</dbReference>
<evidence type="ECO:0000256" key="2">
    <source>
        <dbReference type="ARBA" id="ARBA00023157"/>
    </source>
</evidence>
<dbReference type="Pfam" id="PF00354">
    <property type="entry name" value="Pentaxin"/>
    <property type="match status" value="1"/>
</dbReference>
<dbReference type="Ensembl" id="ENSFALT00000024965.1">
    <property type="protein sequence ID" value="ENSFALP00000030414.1"/>
    <property type="gene ID" value="ENSFALG00000012769.2"/>
</dbReference>
<feature type="chain" id="PRO_5032526696" evidence="5">
    <location>
        <begin position="38"/>
        <end position="1420"/>
    </location>
</feature>
<dbReference type="SMART" id="SM00042">
    <property type="entry name" value="CUB"/>
    <property type="match status" value="1"/>
</dbReference>
<dbReference type="Gene3D" id="2.60.120.200">
    <property type="match status" value="1"/>
</dbReference>
<feature type="region of interest" description="Disordered" evidence="4">
    <location>
        <begin position="387"/>
        <end position="407"/>
    </location>
</feature>
<dbReference type="SUPFAM" id="SSF49899">
    <property type="entry name" value="Concanavalin A-like lectins/glucanases"/>
    <property type="match status" value="1"/>
</dbReference>
<dbReference type="Pfam" id="PF00431">
    <property type="entry name" value="CUB"/>
    <property type="match status" value="1"/>
</dbReference>
<name>A0A803W608_FICAL</name>
<dbReference type="PROSITE" id="PS01180">
    <property type="entry name" value="CUB"/>
    <property type="match status" value="1"/>
</dbReference>
<reference evidence="8" key="2">
    <citation type="submission" date="2025-08" db="UniProtKB">
        <authorList>
            <consortium name="Ensembl"/>
        </authorList>
    </citation>
    <scope>IDENTIFICATION</scope>
</reference>
<dbReference type="GeneTree" id="ENSGT00940000155621"/>
<gene>
    <name evidence="8" type="primary">ADGRG6</name>
</gene>
<dbReference type="PANTHER" id="PTHR24251:SF41">
    <property type="entry name" value="DELETED IN MALIGNANT BRAIN TUMORS 1 PROTEIN-LIKE"/>
    <property type="match status" value="1"/>
</dbReference>
<feature type="disulfide bond" evidence="3">
    <location>
        <begin position="94"/>
        <end position="111"/>
    </location>
</feature>
<feature type="region of interest" description="Disordered" evidence="4">
    <location>
        <begin position="571"/>
        <end position="591"/>
    </location>
</feature>
<feature type="domain" description="CUB" evidence="6">
    <location>
        <begin position="41"/>
        <end position="149"/>
    </location>
</feature>
<dbReference type="InterPro" id="IPR035914">
    <property type="entry name" value="Sperma_CUB_dom_sf"/>
</dbReference>
<protein>
    <submittedName>
        <fullName evidence="8">Adhesion G protein-coupled receptor G6</fullName>
    </submittedName>
</protein>
<dbReference type="InterPro" id="IPR000859">
    <property type="entry name" value="CUB_dom"/>
</dbReference>
<evidence type="ECO:0000256" key="1">
    <source>
        <dbReference type="ARBA" id="ARBA00022737"/>
    </source>
</evidence>
<evidence type="ECO:0000259" key="6">
    <source>
        <dbReference type="PROSITE" id="PS01180"/>
    </source>
</evidence>
<keyword evidence="2 3" id="KW-1015">Disulfide bond</keyword>
<reference evidence="8 9" key="1">
    <citation type="journal article" date="2012" name="Nature">
        <title>The genomic landscape of species divergence in Ficedula flycatchers.</title>
        <authorList>
            <person name="Ellegren H."/>
            <person name="Smeds L."/>
            <person name="Burri R."/>
            <person name="Olason P.I."/>
            <person name="Backstrom N."/>
            <person name="Kawakami T."/>
            <person name="Kunstner A."/>
            <person name="Makinen H."/>
            <person name="Nadachowska-Brzyska K."/>
            <person name="Qvarnstrom A."/>
            <person name="Uebbing S."/>
            <person name="Wolf J.B."/>
        </authorList>
    </citation>
    <scope>NUCLEOTIDE SEQUENCE [LARGE SCALE GENOMIC DNA]</scope>
</reference>
<dbReference type="SMART" id="SM00159">
    <property type="entry name" value="PTX"/>
    <property type="match status" value="1"/>
</dbReference>